<dbReference type="RefSeq" id="WP_220379629.1">
    <property type="nucleotide sequence ID" value="NZ_CP080544.1"/>
</dbReference>
<organism evidence="5 6">
    <name type="scientific">Lysobacter soyae</name>
    <dbReference type="NCBI Taxonomy" id="2764185"/>
    <lineage>
        <taxon>Bacteria</taxon>
        <taxon>Pseudomonadati</taxon>
        <taxon>Pseudomonadota</taxon>
        <taxon>Gammaproteobacteria</taxon>
        <taxon>Lysobacterales</taxon>
        <taxon>Lysobacteraceae</taxon>
        <taxon>Lysobacter</taxon>
    </lineage>
</organism>
<dbReference type="Gene3D" id="2.60.120.10">
    <property type="entry name" value="Jelly Rolls"/>
    <property type="match status" value="2"/>
</dbReference>
<dbReference type="CDD" id="cd02910">
    <property type="entry name" value="cupin_Yhhw_N"/>
    <property type="match status" value="1"/>
</dbReference>
<feature type="domain" description="Quercetin 2,3-dioxygenase C-terminal cupin" evidence="4">
    <location>
        <begin position="147"/>
        <end position="233"/>
    </location>
</feature>
<reference evidence="5 6" key="1">
    <citation type="submission" date="2021-08" db="EMBL/GenBank/DDBJ databases">
        <title>Lysobacter sp. strain CJ11 Genome sequencing and assembly.</title>
        <authorList>
            <person name="Kim I."/>
        </authorList>
    </citation>
    <scope>NUCLEOTIDE SEQUENCE [LARGE SCALE GENOMIC DNA]</scope>
    <source>
        <strain evidence="5 6">CJ11</strain>
    </source>
</reference>
<evidence type="ECO:0000256" key="1">
    <source>
        <dbReference type="ARBA" id="ARBA00008416"/>
    </source>
</evidence>
<keyword evidence="6" id="KW-1185">Reference proteome</keyword>
<dbReference type="EMBL" id="CP080544">
    <property type="protein sequence ID" value="QYR52812.1"/>
    <property type="molecule type" value="Genomic_DNA"/>
</dbReference>
<comment type="similarity">
    <text evidence="1 2">Belongs to the pirin family.</text>
</comment>
<dbReference type="PIRSF" id="PIRSF006232">
    <property type="entry name" value="Pirin"/>
    <property type="match status" value="1"/>
</dbReference>
<dbReference type="PANTHER" id="PTHR43212">
    <property type="entry name" value="QUERCETIN 2,3-DIOXYGENASE"/>
    <property type="match status" value="1"/>
</dbReference>
<dbReference type="InterPro" id="IPR011051">
    <property type="entry name" value="RmlC_Cupin_sf"/>
</dbReference>
<dbReference type="InterPro" id="IPR003829">
    <property type="entry name" value="Pirin_N_dom"/>
</dbReference>
<dbReference type="Pfam" id="PF17954">
    <property type="entry name" value="Pirin_C_2"/>
    <property type="match status" value="1"/>
</dbReference>
<protein>
    <submittedName>
        <fullName evidence="5">Pirin family protein</fullName>
    </submittedName>
</protein>
<dbReference type="Proteomes" id="UP000824755">
    <property type="component" value="Chromosome"/>
</dbReference>
<dbReference type="InterPro" id="IPR012093">
    <property type="entry name" value="Pirin"/>
</dbReference>
<evidence type="ECO:0000313" key="5">
    <source>
        <dbReference type="EMBL" id="QYR52812.1"/>
    </source>
</evidence>
<evidence type="ECO:0000259" key="4">
    <source>
        <dbReference type="Pfam" id="PF17954"/>
    </source>
</evidence>
<accession>A0ABX8WME8</accession>
<gene>
    <name evidence="5" type="ORF">H8L67_09600</name>
</gene>
<feature type="domain" description="Pirin N-terminal" evidence="3">
    <location>
        <begin position="16"/>
        <end position="121"/>
    </location>
</feature>
<dbReference type="InterPro" id="IPR014710">
    <property type="entry name" value="RmlC-like_jellyroll"/>
</dbReference>
<evidence type="ECO:0000259" key="3">
    <source>
        <dbReference type="Pfam" id="PF02678"/>
    </source>
</evidence>
<dbReference type="SUPFAM" id="SSF51182">
    <property type="entry name" value="RmlC-like cupins"/>
    <property type="match status" value="1"/>
</dbReference>
<evidence type="ECO:0000313" key="6">
    <source>
        <dbReference type="Proteomes" id="UP000824755"/>
    </source>
</evidence>
<evidence type="ECO:0000256" key="2">
    <source>
        <dbReference type="RuleBase" id="RU003457"/>
    </source>
</evidence>
<dbReference type="Pfam" id="PF02678">
    <property type="entry name" value="Pirin"/>
    <property type="match status" value="1"/>
</dbReference>
<name>A0ABX8WME8_9GAMM</name>
<sequence>MSTRVLRPGGERGRVSAGWLDSRHTFSFGHYYDPAWMGFGPLRVINEDRVQPGKGFQTHGHANMEILSFVLEGQLAHADTLGTRIDLSAGDVQCMSAGAGIEHSEFNGSDTESVHFLQVWIQPDRVNATPRHAQARFVPEVTGQWLLVASPEGRDGSLPIRQDANVLRAAVDAGASLAYTAAANRKLWVQVTRGSLTVDGTPLQAGDGLGIDGADDILAFISDTHAELILFDMPS</sequence>
<dbReference type="PANTHER" id="PTHR43212:SF3">
    <property type="entry name" value="QUERCETIN 2,3-DIOXYGENASE"/>
    <property type="match status" value="1"/>
</dbReference>
<proteinExistence type="inferred from homology"/>
<dbReference type="InterPro" id="IPR041602">
    <property type="entry name" value="Quercetinase_C"/>
</dbReference>